<accession>A0A1S1R016</accession>
<feature type="compositionally biased region" description="Pro residues" evidence="2">
    <location>
        <begin position="33"/>
        <end position="44"/>
    </location>
</feature>
<dbReference type="GO" id="GO:0005886">
    <property type="term" value="C:plasma membrane"/>
    <property type="evidence" value="ECO:0007669"/>
    <property type="project" value="TreeGrafter"/>
</dbReference>
<evidence type="ECO:0000256" key="1">
    <source>
        <dbReference type="ARBA" id="ARBA00009108"/>
    </source>
</evidence>
<keyword evidence="5" id="KW-1185">Reference proteome</keyword>
<gene>
    <name evidence="4" type="ORF">CC117_15040</name>
</gene>
<dbReference type="InterPro" id="IPR010273">
    <property type="entry name" value="DUF881"/>
</dbReference>
<evidence type="ECO:0000313" key="4">
    <source>
        <dbReference type="EMBL" id="OHV39550.1"/>
    </source>
</evidence>
<dbReference type="Gene3D" id="3.30.70.1880">
    <property type="entry name" value="Protein of unknown function DUF881"/>
    <property type="match status" value="1"/>
</dbReference>
<organism evidence="4 5">
    <name type="scientific">Parafrankia colletiae</name>
    <dbReference type="NCBI Taxonomy" id="573497"/>
    <lineage>
        <taxon>Bacteria</taxon>
        <taxon>Bacillati</taxon>
        <taxon>Actinomycetota</taxon>
        <taxon>Actinomycetes</taxon>
        <taxon>Frankiales</taxon>
        <taxon>Frankiaceae</taxon>
        <taxon>Parafrankia</taxon>
    </lineage>
</organism>
<reference evidence="5" key="1">
    <citation type="submission" date="2016-07" db="EMBL/GenBank/DDBJ databases">
        <title>Sequence Frankia sp. strain CcI1.17.</title>
        <authorList>
            <person name="Ghodhbane-Gtari F."/>
            <person name="Swanson E."/>
            <person name="Gueddou A."/>
            <person name="Morris K."/>
            <person name="Hezbri K."/>
            <person name="Ktari A."/>
            <person name="Nouioui I."/>
            <person name="Abebe-Akele F."/>
            <person name="Simpson S."/>
            <person name="Thomas K."/>
            <person name="Gtari M."/>
            <person name="Tisa L.S."/>
            <person name="Hurst S."/>
        </authorList>
    </citation>
    <scope>NUCLEOTIDE SEQUENCE [LARGE SCALE GENOMIC DNA]</scope>
    <source>
        <strain evidence="5">Cc1.17</strain>
    </source>
</reference>
<dbReference type="PANTHER" id="PTHR37313">
    <property type="entry name" value="UPF0749 PROTEIN RV1825"/>
    <property type="match status" value="1"/>
</dbReference>
<dbReference type="AlphaFoldDB" id="A0A1S1R016"/>
<evidence type="ECO:0000256" key="3">
    <source>
        <dbReference type="SAM" id="Phobius"/>
    </source>
</evidence>
<dbReference type="OrthoDB" id="3218134at2"/>
<proteinExistence type="inferred from homology"/>
<keyword evidence="3" id="KW-1133">Transmembrane helix</keyword>
<dbReference type="PANTHER" id="PTHR37313:SF1">
    <property type="entry name" value="UPF0749 PROTEIN RV1823"/>
    <property type="match status" value="1"/>
</dbReference>
<keyword evidence="3" id="KW-0812">Transmembrane</keyword>
<feature type="region of interest" description="Disordered" evidence="2">
    <location>
        <begin position="194"/>
        <end position="214"/>
    </location>
</feature>
<comment type="caution">
    <text evidence="4">The sequence shown here is derived from an EMBL/GenBank/DDBJ whole genome shotgun (WGS) entry which is preliminary data.</text>
</comment>
<evidence type="ECO:0000313" key="5">
    <source>
        <dbReference type="Proteomes" id="UP000179627"/>
    </source>
</evidence>
<evidence type="ECO:0008006" key="6">
    <source>
        <dbReference type="Google" id="ProtNLM"/>
    </source>
</evidence>
<feature type="compositionally biased region" description="Basic residues" evidence="2">
    <location>
        <begin position="1"/>
        <end position="12"/>
    </location>
</feature>
<protein>
    <recommendedName>
        <fullName evidence="6">DUF881 domain-containing protein</fullName>
    </recommendedName>
</protein>
<dbReference type="Proteomes" id="UP000179627">
    <property type="component" value="Unassembled WGS sequence"/>
</dbReference>
<sequence length="329" mass="34179">MPGVHVRTRTRTHPPAPSPAPPVEDRLVTRGQPRPPSTPDPPEPTRGQDASPLGQVTATALDPAYARVADRAADRPAAWGPASHRSVPRRLLLPLVLLLMGLLTAVTLQAAAQSAPARERLRDRLGAVYETRSEQRDDLAGGVREQRSVTADMLTRRRLADETWAAATEQIGTLAAPAGLAPARGPGVRVTLVDPPTGPASDAGNPRPLAQGPNSRLADHDLADMVNLLWSVGAEAVAVNGVRLTALSAVRAAGDAILVGLSPVEAPYVIEAIGAPGTIVARVASASVTVRLRTRVGAPPDAVTVARLDEVTVPAAPGTDLRYARGSGS</sequence>
<dbReference type="EMBL" id="MBLM01000102">
    <property type="protein sequence ID" value="OHV39550.1"/>
    <property type="molecule type" value="Genomic_DNA"/>
</dbReference>
<name>A0A1S1R016_9ACTN</name>
<feature type="transmembrane region" description="Helical" evidence="3">
    <location>
        <begin position="91"/>
        <end position="112"/>
    </location>
</feature>
<evidence type="ECO:0000256" key="2">
    <source>
        <dbReference type="SAM" id="MobiDB-lite"/>
    </source>
</evidence>
<comment type="similarity">
    <text evidence="1">Belongs to the UPF0749 family.</text>
</comment>
<keyword evidence="3" id="KW-0472">Membrane</keyword>
<feature type="region of interest" description="Disordered" evidence="2">
    <location>
        <begin position="1"/>
        <end position="53"/>
    </location>
</feature>
<dbReference type="Pfam" id="PF05949">
    <property type="entry name" value="DUF881"/>
    <property type="match status" value="1"/>
</dbReference>